<sequence>MPGPARSPAAEGATPAMAQWFAAKADHPDALVFFRMGDFYELFFGDAEAAAAALDIALTKRGEHAGEPIPMCGVPVHAAESYLARLIRRGFRVAVAEQMEDPKTRTGKTPIRREVVRLITPGTLTEEALLEPGRPNLLLALVPTEGRIGAAWLDVSTGAFETQALHADALPAALGRIDPAEILAPAVLPLGEWEGRRAPEQRATPAAVARRRLAETFHAASLDAFGNFSDVEAVAALQALDYVRATQAGKLPLLSRPAPLGEAGRLELDGATRASLEILRARDGGTTHTLVAAVQRTLTAAGARLLAEWLAAPLTDPAAIGARQESWAWLLVNPAAATALRAALRRAPDMARALARLSLGRGGPRDLGALRDGLAAAAEAEAALEGTLPALLAEARAALPVAPALRAELNAALAEPVPARLEDGAIATGFDAELDAERSLRDDSRRVVATLQLDYAQKYGVASLKIRHHAQLGYVIEAPAAAVEKLRAHPDLTLRQGMANGARFSSPELSDLDRRITEAADRAAVRERAVFAHLVTAALHESEVLAGCAAALALLDVAQSAAALAAPGTWCRPEVTDTAAFQVTAGRHPVVEAALAGTIAFVPNDCDLSPGRRVLLLTGPNMAGKSTYLRQNALIVVLAQAGLPVPATAARIGVVDRLFSRVGASDDLARGRSTFMVEMTETAAILHQAGPRSLAVIDEIGRGTATLDGLAIAWAVLEALHNAARCRVIFATHFHELARLEGELAHLAPYSMRVKEWKGEVVFLHEVAAGAAGRSWGVHVARLAGVPAPVVRRAGTLLAALERRAGDLTDAGALPLFAAATPAAAEPEPRPPATPETLPPADPLREELAAIDPDCLTPREALEALYRLRALLPPDSVPVTARIDPVQ</sequence>
<evidence type="ECO:0000256" key="1">
    <source>
        <dbReference type="ARBA" id="ARBA00006271"/>
    </source>
</evidence>
<dbReference type="InterPro" id="IPR045076">
    <property type="entry name" value="MutS"/>
</dbReference>
<organism evidence="13 14">
    <name type="scientific">Rhodovastum atsumiense</name>
    <dbReference type="NCBI Taxonomy" id="504468"/>
    <lineage>
        <taxon>Bacteria</taxon>
        <taxon>Pseudomonadati</taxon>
        <taxon>Pseudomonadota</taxon>
        <taxon>Alphaproteobacteria</taxon>
        <taxon>Acetobacterales</taxon>
        <taxon>Acetobacteraceae</taxon>
        <taxon>Rhodovastum</taxon>
    </lineage>
</organism>
<accession>A0A5M6IXX3</accession>
<evidence type="ECO:0000256" key="8">
    <source>
        <dbReference type="ARBA" id="ARBA00024647"/>
    </source>
</evidence>
<dbReference type="GO" id="GO:0140664">
    <property type="term" value="F:ATP-dependent DNA damage sensor activity"/>
    <property type="evidence" value="ECO:0007669"/>
    <property type="project" value="InterPro"/>
</dbReference>
<keyword evidence="7 10" id="KW-0234">DNA repair</keyword>
<dbReference type="GO" id="GO:0006298">
    <property type="term" value="P:mismatch repair"/>
    <property type="evidence" value="ECO:0007669"/>
    <property type="project" value="UniProtKB-UniRule"/>
</dbReference>
<dbReference type="AlphaFoldDB" id="A0A5M6IXX3"/>
<feature type="compositionally biased region" description="Pro residues" evidence="11">
    <location>
        <begin position="830"/>
        <end position="842"/>
    </location>
</feature>
<dbReference type="GO" id="GO:0005829">
    <property type="term" value="C:cytosol"/>
    <property type="evidence" value="ECO:0007669"/>
    <property type="project" value="TreeGrafter"/>
</dbReference>
<dbReference type="Pfam" id="PF05192">
    <property type="entry name" value="MutS_III"/>
    <property type="match status" value="1"/>
</dbReference>
<dbReference type="SUPFAM" id="SSF55271">
    <property type="entry name" value="DNA repair protein MutS, domain I"/>
    <property type="match status" value="1"/>
</dbReference>
<dbReference type="InterPro" id="IPR007695">
    <property type="entry name" value="DNA_mismatch_repair_MutS-lik_N"/>
</dbReference>
<evidence type="ECO:0000256" key="3">
    <source>
        <dbReference type="ARBA" id="ARBA00022741"/>
    </source>
</evidence>
<dbReference type="Gene3D" id="3.40.50.300">
    <property type="entry name" value="P-loop containing nucleotide triphosphate hydrolases"/>
    <property type="match status" value="1"/>
</dbReference>
<evidence type="ECO:0000256" key="9">
    <source>
        <dbReference type="NCBIfam" id="TIGR01070"/>
    </source>
</evidence>
<dbReference type="NCBIfam" id="TIGR01070">
    <property type="entry name" value="mutS1"/>
    <property type="match status" value="1"/>
</dbReference>
<dbReference type="InterPro" id="IPR016151">
    <property type="entry name" value="DNA_mismatch_repair_MutS_N"/>
</dbReference>
<evidence type="ECO:0000256" key="4">
    <source>
        <dbReference type="ARBA" id="ARBA00022763"/>
    </source>
</evidence>
<dbReference type="SUPFAM" id="SSF53150">
    <property type="entry name" value="DNA repair protein MutS, domain II"/>
    <property type="match status" value="1"/>
</dbReference>
<proteinExistence type="inferred from homology"/>
<dbReference type="Gene3D" id="3.30.420.110">
    <property type="entry name" value="MutS, connector domain"/>
    <property type="match status" value="1"/>
</dbReference>
<evidence type="ECO:0000256" key="7">
    <source>
        <dbReference type="ARBA" id="ARBA00023204"/>
    </source>
</evidence>
<dbReference type="InterPro" id="IPR005748">
    <property type="entry name" value="DNA_mismatch_repair_MutS"/>
</dbReference>
<dbReference type="Pfam" id="PF05188">
    <property type="entry name" value="MutS_II"/>
    <property type="match status" value="1"/>
</dbReference>
<feature type="domain" description="DNA mismatch repair proteins mutS family" evidence="12">
    <location>
        <begin position="693"/>
        <end position="709"/>
    </location>
</feature>
<dbReference type="InterPro" id="IPR007861">
    <property type="entry name" value="DNA_mismatch_repair_MutS_clamp"/>
</dbReference>
<dbReference type="PIRSF" id="PIRSF037677">
    <property type="entry name" value="DNA_mis_repair_Msh6"/>
    <property type="match status" value="1"/>
</dbReference>
<dbReference type="Proteomes" id="UP000325255">
    <property type="component" value="Unassembled WGS sequence"/>
</dbReference>
<dbReference type="InterPro" id="IPR027417">
    <property type="entry name" value="P-loop_NTPase"/>
</dbReference>
<dbReference type="PANTHER" id="PTHR11361:SF34">
    <property type="entry name" value="DNA MISMATCH REPAIR PROTEIN MSH1, MITOCHONDRIAL"/>
    <property type="match status" value="1"/>
</dbReference>
<dbReference type="InterPro" id="IPR036187">
    <property type="entry name" value="DNA_mismatch_repair_MutS_sf"/>
</dbReference>
<dbReference type="InterPro" id="IPR007696">
    <property type="entry name" value="DNA_mismatch_repair_MutS_core"/>
</dbReference>
<keyword evidence="5" id="KW-0067">ATP-binding</keyword>
<evidence type="ECO:0000313" key="13">
    <source>
        <dbReference type="EMBL" id="KAA5613131.1"/>
    </source>
</evidence>
<comment type="function">
    <text evidence="8">This protein is involved in the repair of mismatches in DNA. It is possible that it carries out the mismatch recognition step. This protein has a weak ATPase activity.</text>
</comment>
<keyword evidence="14" id="KW-1185">Reference proteome</keyword>
<dbReference type="FunFam" id="3.40.1170.10:FF:000001">
    <property type="entry name" value="DNA mismatch repair protein MutS"/>
    <property type="match status" value="1"/>
</dbReference>
<feature type="region of interest" description="Disordered" evidence="11">
    <location>
        <begin position="822"/>
        <end position="852"/>
    </location>
</feature>
<dbReference type="GO" id="GO:0030983">
    <property type="term" value="F:mismatched DNA binding"/>
    <property type="evidence" value="ECO:0007669"/>
    <property type="project" value="InterPro"/>
</dbReference>
<dbReference type="Pfam" id="PF01624">
    <property type="entry name" value="MutS_I"/>
    <property type="match status" value="1"/>
</dbReference>
<dbReference type="SUPFAM" id="SSF48334">
    <property type="entry name" value="DNA repair protein MutS, domain III"/>
    <property type="match status" value="1"/>
</dbReference>
<evidence type="ECO:0000256" key="5">
    <source>
        <dbReference type="ARBA" id="ARBA00022840"/>
    </source>
</evidence>
<protein>
    <recommendedName>
        <fullName evidence="2 9">DNA mismatch repair protein MutS</fullName>
    </recommendedName>
</protein>
<dbReference type="PROSITE" id="PS00486">
    <property type="entry name" value="DNA_MISMATCH_REPAIR_2"/>
    <property type="match status" value="1"/>
</dbReference>
<comment type="caution">
    <text evidence="13">The sequence shown here is derived from an EMBL/GenBank/DDBJ whole genome shotgun (WGS) entry which is preliminary data.</text>
</comment>
<dbReference type="InterPro" id="IPR007860">
    <property type="entry name" value="DNA_mmatch_repair_MutS_con_dom"/>
</dbReference>
<evidence type="ECO:0000256" key="2">
    <source>
        <dbReference type="ARBA" id="ARBA00021982"/>
    </source>
</evidence>
<dbReference type="SUPFAM" id="SSF52540">
    <property type="entry name" value="P-loop containing nucleoside triphosphate hydrolases"/>
    <property type="match status" value="1"/>
</dbReference>
<comment type="similarity">
    <text evidence="1 10">Belongs to the DNA mismatch repair MutS family.</text>
</comment>
<dbReference type="Gene3D" id="1.10.1420.10">
    <property type="match status" value="2"/>
</dbReference>
<keyword evidence="6 10" id="KW-0238">DNA-binding</keyword>
<dbReference type="Pfam" id="PF05190">
    <property type="entry name" value="MutS_IV"/>
    <property type="match status" value="1"/>
</dbReference>
<dbReference type="Gene3D" id="3.40.1170.10">
    <property type="entry name" value="DNA repair protein MutS, domain I"/>
    <property type="match status" value="1"/>
</dbReference>
<dbReference type="InterPro" id="IPR000432">
    <property type="entry name" value="DNA_mismatch_repair_MutS_C"/>
</dbReference>
<dbReference type="SMART" id="SM00534">
    <property type="entry name" value="MUTSac"/>
    <property type="match status" value="1"/>
</dbReference>
<keyword evidence="4 10" id="KW-0227">DNA damage</keyword>
<name>A0A5M6IXX3_9PROT</name>
<keyword evidence="3 10" id="KW-0547">Nucleotide-binding</keyword>
<dbReference type="CDD" id="cd03284">
    <property type="entry name" value="ABC_MutS1"/>
    <property type="match status" value="1"/>
</dbReference>
<dbReference type="NCBIfam" id="NF003810">
    <property type="entry name" value="PRK05399.1"/>
    <property type="match status" value="1"/>
</dbReference>
<evidence type="ECO:0000256" key="11">
    <source>
        <dbReference type="SAM" id="MobiDB-lite"/>
    </source>
</evidence>
<dbReference type="InterPro" id="IPR017261">
    <property type="entry name" value="DNA_mismatch_repair_MutS/MSH"/>
</dbReference>
<dbReference type="Pfam" id="PF00488">
    <property type="entry name" value="MutS_V"/>
    <property type="match status" value="1"/>
</dbReference>
<dbReference type="EMBL" id="VWPK01000008">
    <property type="protein sequence ID" value="KAA5613131.1"/>
    <property type="molecule type" value="Genomic_DNA"/>
</dbReference>
<dbReference type="PANTHER" id="PTHR11361">
    <property type="entry name" value="DNA MISMATCH REPAIR PROTEIN MUTS FAMILY MEMBER"/>
    <property type="match status" value="1"/>
</dbReference>
<reference evidence="13 14" key="1">
    <citation type="submission" date="2019-09" db="EMBL/GenBank/DDBJ databases">
        <title>Genome sequence of Rhodovastum atsumiense, a diverse member of the Acetobacteraceae family of non-sulfur purple photosynthetic bacteria.</title>
        <authorList>
            <person name="Meyer T."/>
            <person name="Kyndt J."/>
        </authorList>
    </citation>
    <scope>NUCLEOTIDE SEQUENCE [LARGE SCALE GENOMIC DNA]</scope>
    <source>
        <strain evidence="13 14">DSM 21279</strain>
    </source>
</reference>
<dbReference type="OrthoDB" id="9802448at2"/>
<dbReference type="InterPro" id="IPR036678">
    <property type="entry name" value="MutS_con_dom_sf"/>
</dbReference>
<dbReference type="SMART" id="SM00533">
    <property type="entry name" value="MUTSd"/>
    <property type="match status" value="1"/>
</dbReference>
<evidence type="ECO:0000256" key="10">
    <source>
        <dbReference type="RuleBase" id="RU003756"/>
    </source>
</evidence>
<gene>
    <name evidence="13" type="primary">mutS</name>
    <name evidence="13" type="ORF">F1189_06445</name>
</gene>
<evidence type="ECO:0000256" key="6">
    <source>
        <dbReference type="ARBA" id="ARBA00023125"/>
    </source>
</evidence>
<dbReference type="Gene3D" id="6.10.140.430">
    <property type="match status" value="1"/>
</dbReference>
<evidence type="ECO:0000313" key="14">
    <source>
        <dbReference type="Proteomes" id="UP000325255"/>
    </source>
</evidence>
<evidence type="ECO:0000259" key="12">
    <source>
        <dbReference type="PROSITE" id="PS00486"/>
    </source>
</evidence>
<dbReference type="GO" id="GO:0005524">
    <property type="term" value="F:ATP binding"/>
    <property type="evidence" value="ECO:0007669"/>
    <property type="project" value="UniProtKB-UniRule"/>
</dbReference>